<feature type="compositionally biased region" description="Polar residues" evidence="1">
    <location>
        <begin position="10"/>
        <end position="38"/>
    </location>
</feature>
<feature type="compositionally biased region" description="Basic and acidic residues" evidence="1">
    <location>
        <begin position="507"/>
        <end position="517"/>
    </location>
</feature>
<feature type="compositionally biased region" description="Polar residues" evidence="1">
    <location>
        <begin position="757"/>
        <end position="766"/>
    </location>
</feature>
<feature type="compositionally biased region" description="Basic and acidic residues" evidence="1">
    <location>
        <begin position="2077"/>
        <end position="2087"/>
    </location>
</feature>
<proteinExistence type="predicted"/>
<feature type="compositionally biased region" description="Low complexity" evidence="1">
    <location>
        <begin position="914"/>
        <end position="933"/>
    </location>
</feature>
<feature type="compositionally biased region" description="Basic and acidic residues" evidence="1">
    <location>
        <begin position="1945"/>
        <end position="1968"/>
    </location>
</feature>
<feature type="compositionally biased region" description="Basic and acidic residues" evidence="1">
    <location>
        <begin position="1612"/>
        <end position="1626"/>
    </location>
</feature>
<feature type="compositionally biased region" description="Pro residues" evidence="1">
    <location>
        <begin position="1080"/>
        <end position="1089"/>
    </location>
</feature>
<feature type="compositionally biased region" description="Polar residues" evidence="1">
    <location>
        <begin position="1108"/>
        <end position="1127"/>
    </location>
</feature>
<evidence type="ECO:0000313" key="2">
    <source>
        <dbReference type="EMBL" id="KAJ4413116.1"/>
    </source>
</evidence>
<feature type="compositionally biased region" description="Basic and acidic residues" evidence="1">
    <location>
        <begin position="2096"/>
        <end position="2115"/>
    </location>
</feature>
<feature type="compositionally biased region" description="Low complexity" evidence="1">
    <location>
        <begin position="1286"/>
        <end position="1297"/>
    </location>
</feature>
<comment type="caution">
    <text evidence="2">The sequence shown here is derived from an EMBL/GenBank/DDBJ whole genome shotgun (WGS) entry which is preliminary data.</text>
</comment>
<feature type="compositionally biased region" description="Polar residues" evidence="1">
    <location>
        <begin position="1005"/>
        <end position="1015"/>
    </location>
</feature>
<feature type="compositionally biased region" description="Polar residues" evidence="1">
    <location>
        <begin position="1597"/>
        <end position="1610"/>
    </location>
</feature>
<feature type="compositionally biased region" description="Low complexity" evidence="1">
    <location>
        <begin position="1897"/>
        <end position="1908"/>
    </location>
</feature>
<feature type="region of interest" description="Disordered" evidence="1">
    <location>
        <begin position="1056"/>
        <end position="1133"/>
    </location>
</feature>
<dbReference type="OrthoDB" id="5151921at2759"/>
<feature type="compositionally biased region" description="Low complexity" evidence="1">
    <location>
        <begin position="1828"/>
        <end position="1838"/>
    </location>
</feature>
<feature type="compositionally biased region" description="Polar residues" evidence="1">
    <location>
        <begin position="1175"/>
        <end position="1197"/>
    </location>
</feature>
<protein>
    <submittedName>
        <fullName evidence="2">Uncharacterized protein</fullName>
    </submittedName>
</protein>
<feature type="region of interest" description="Disordered" evidence="1">
    <location>
        <begin position="454"/>
        <end position="473"/>
    </location>
</feature>
<feature type="region of interest" description="Disordered" evidence="1">
    <location>
        <begin position="823"/>
        <end position="1025"/>
    </location>
</feature>
<feature type="compositionally biased region" description="Basic and acidic residues" evidence="1">
    <location>
        <begin position="326"/>
        <end position="344"/>
    </location>
</feature>
<evidence type="ECO:0000256" key="1">
    <source>
        <dbReference type="SAM" id="MobiDB-lite"/>
    </source>
</evidence>
<feature type="compositionally biased region" description="Low complexity" evidence="1">
    <location>
        <begin position="1427"/>
        <end position="1448"/>
    </location>
</feature>
<feature type="region of interest" description="Disordered" evidence="1">
    <location>
        <begin position="1148"/>
        <end position="1792"/>
    </location>
</feature>
<feature type="compositionally biased region" description="Low complexity" evidence="1">
    <location>
        <begin position="1219"/>
        <end position="1232"/>
    </location>
</feature>
<feature type="region of interest" description="Disordered" evidence="1">
    <location>
        <begin position="670"/>
        <end position="711"/>
    </location>
</feature>
<feature type="compositionally biased region" description="Low complexity" evidence="1">
    <location>
        <begin position="1630"/>
        <end position="1666"/>
    </location>
</feature>
<dbReference type="EMBL" id="JAPEVA010000001">
    <property type="protein sequence ID" value="KAJ4413116.1"/>
    <property type="molecule type" value="Genomic_DNA"/>
</dbReference>
<dbReference type="Proteomes" id="UP001140510">
    <property type="component" value="Unassembled WGS sequence"/>
</dbReference>
<feature type="compositionally biased region" description="Polar residues" evidence="1">
    <location>
        <begin position="673"/>
        <end position="684"/>
    </location>
</feature>
<feature type="region of interest" description="Disordered" evidence="1">
    <location>
        <begin position="1802"/>
        <end position="1821"/>
    </location>
</feature>
<feature type="region of interest" description="Disordered" evidence="1">
    <location>
        <begin position="364"/>
        <end position="394"/>
    </location>
</feature>
<feature type="compositionally biased region" description="Low complexity" evidence="1">
    <location>
        <begin position="1509"/>
        <end position="1519"/>
    </location>
</feature>
<feature type="region of interest" description="Disordered" evidence="1">
    <location>
        <begin position="754"/>
        <end position="788"/>
    </location>
</feature>
<feature type="compositionally biased region" description="Acidic residues" evidence="1">
    <location>
        <begin position="952"/>
        <end position="963"/>
    </location>
</feature>
<feature type="compositionally biased region" description="Polar residues" evidence="1">
    <location>
        <begin position="1843"/>
        <end position="1867"/>
    </location>
</feature>
<feature type="region of interest" description="Disordered" evidence="1">
    <location>
        <begin position="1828"/>
        <end position="2149"/>
    </location>
</feature>
<reference evidence="2" key="1">
    <citation type="submission" date="2022-10" db="EMBL/GenBank/DDBJ databases">
        <title>Tapping the CABI collections for fungal endophytes: first genome assemblies for Collariella, Neodidymelliopsis, Ascochyta clinopodiicola, Didymella pomorum, Didymosphaeria variabile, Neocosmospora piperis and Neocucurbitaria cava.</title>
        <authorList>
            <person name="Hill R."/>
        </authorList>
    </citation>
    <scope>NUCLEOTIDE SEQUENCE</scope>
    <source>
        <strain evidence="2">IMI 355091</strain>
    </source>
</reference>
<sequence length="2184" mass="237505">MHPAYRDSTDQLTLNSPSQGDRTQAQVSPTRPSFVTETEVQEDTVPPVPPIPVGIENERRGRRRRSWGNASLMLQSAARHTASLHKSSRSLDASPLVTKFDVPARASASALSVHEVPPHAPWNDDKPGKSASSRSRHSSPITKGLWMGDTSPVLTKGTLAATEQRQFEPHHQPVLPKDTDGTLEPADLIKLPNHHDEPAVSDAAQPTREQAGILESTKQLLTKSPSSPTAAHVPWPGTLLSTSQGYDNSTSHSPEKDEALLPHEFVMQLSGEINPLLHSSKASMQEVSDDDFEILSPAGAGILSDQAEQRARWETEIIDADDVSDEEVHVKSSSERSHPYERVEADASQLDEEAKLRHKARAATGVYEDAGKPQEISSPAYSPINAPGGQQGDSTYLEASLVGVDNVSSTSDHADGATAATVSAQALDIQSALESKVVGAGDVSPVSTESSVFVAAPSQGAGDNTCDGGVGEASARPSIERFYTAGVGFDLQPPHERSSGSNADEAVAERPRVERFETAQAEQGPSELTIPKIRQPASRYAIVLASEPVASYKEYTGSSSSSSDNLLVVSAGEPQASSTGALTPQRSELLQLADMPSATRRVSASQLQVVHAVEEYAASNSSLASWDQDDSAADAISEPGAVVAMKDESNLETPVAQVPRNVALHGQHAGQAGTFNNRSSQATPNGYFGEHSTTDPVHQGHQHPVSGHNMTVPERSKSLLSIISSAVSSVPISPASSNAGRSTPSTIHRMQRDFSNAKRSNLTDTQIPEEPTSAKDDQTPTAQDNDYDLYADHNGVVKDVRDGNGQPLRIASTPNPVQAELARTTTGASSIATAPDIQDSPGRRYSFDRPMSFVSGPQDDDGRPQDQINQAAPPLPFQSQQTSRHQPRASSGAIYSNFEPLQDTHWPPGEASSQPLAPFAKQPQQPQQPVQDHPPAKVVRQPTRFIPHSRADDDDNEEEEPDEVPAHRASNLPPQRTPPAIPNGQLPPSGPPEAQNLQDPRAAQIHQTQNRSVSAPLQHMGVPAQDHRVVSQPLGAPPVGLAAGPRNDFEYQQQMMQLQARYPRFRGAEGLGPSQQQPVPNQPRGPSPENPGSKPKLAAAIKGIVGRTSPNAPSLSNIPPAQPSTLTPIAPPIEAGRAESFVSAVSNLSREPNAAGPTGQSGVIAGPQRPPSLGADSQYSHVSHGSTQVQPAQSRQDLSMPPIPPQFQTLHPQQPPPQQAQQALLQQGGQSQNYRASTGATPDTGRKKRFSAFTGLFGKNNPAAELQGKFKLSREEKKAQKAQRHTSQPLPQSQPTQQWPPPNTQFIGPQQPNILPGHGLAQNGQVMQPVDPRFGPPSGPPQMHLQGAPGMQRQEGQPQQFAPSQMQGQAQQGYPPQQQRPSMQADEGSAYLRTRQLAEEQRARQAAQAASQPPRPVYENPNSVGLPRPSSEQPQQPSRQSFQRPTPSNGYYYPEKPPPEQGAYVSSHEEQQRALHLRQQQQLEAERRLNAGPPRSTSEQGAFGPSVAPSQQQQQPTSTEHGAYGASEAARHQALQQRQEPGFEQGAYGASQQERQRLRQQTNPPLHGPEAFGRSQIHYDQIQQHSPPQRTMVPPQQERQQMPQNHQQGAMTRDEHIRQQEQELAHHRWQQQQIQLRQFHLQQQAQLAVQQQQQQQVANRSVSGPPLSQPSPPASPVAQRHASQPEPQYETPPIPGAYGHVQGVFVSPLDQPHAYSTPHDQLRRQESDPRMQPISPQVSAQSHMPADGRHHSDASSVSMVSPIGGPSPEPGHDSEQRYQRPRMPSIAEVHQQAPLQQAPVQQPWHMNFPPGTTEQDIVRARQKQFFQQQFAYQQQAQAERLASSPSPRVSPDKQTPPFSAPLQQTEEQGGGFREVLPKKSPQPNAAPHTAPLERRSPQPLQHSPSHPQKGAGWPLNSPPGSVGPQYANAGPRPPSNGPHTPRQPADVDQRPSYMEDPRQTAFDQRRYEPTPPNDSQRLPPPAHQPQYDESMPDDEAPPSYDGPGVPNDGMEKSNPERPRPPNIITQPDDRGRQQDERPRQSSLGLMQHPQPASMAASPQRTAPDMGAESLRRQMLQQEEHARMERIQRSQMQAAQRQREQQEREAARARAQELERSVSGGGRVGSLRSVRGSHNGGTPGWERRGLQGGHSRPVFELPAVEDDEPVMRATSFPGQEWVPPMYVDD</sequence>
<feature type="region of interest" description="Disordered" evidence="1">
    <location>
        <begin position="489"/>
        <end position="532"/>
    </location>
</feature>
<evidence type="ECO:0000313" key="3">
    <source>
        <dbReference type="Proteomes" id="UP001140510"/>
    </source>
</evidence>
<feature type="compositionally biased region" description="Polar residues" evidence="1">
    <location>
        <begin position="823"/>
        <end position="832"/>
    </location>
</feature>
<organism evidence="2 3">
    <name type="scientific">Didymella pomorum</name>
    <dbReference type="NCBI Taxonomy" id="749634"/>
    <lineage>
        <taxon>Eukaryota</taxon>
        <taxon>Fungi</taxon>
        <taxon>Dikarya</taxon>
        <taxon>Ascomycota</taxon>
        <taxon>Pezizomycotina</taxon>
        <taxon>Dothideomycetes</taxon>
        <taxon>Pleosporomycetidae</taxon>
        <taxon>Pleosporales</taxon>
        <taxon>Pleosporineae</taxon>
        <taxon>Didymellaceae</taxon>
        <taxon>Didymella</taxon>
    </lineage>
</organism>
<accession>A0A9W8ZPR0</accession>
<feature type="region of interest" description="Disordered" evidence="1">
    <location>
        <begin position="110"/>
        <end position="150"/>
    </location>
</feature>
<feature type="region of interest" description="Disordered" evidence="1">
    <location>
        <begin position="1"/>
        <end position="67"/>
    </location>
</feature>
<name>A0A9W8ZPR0_9PLEO</name>
<feature type="compositionally biased region" description="Basic and acidic residues" evidence="1">
    <location>
        <begin position="2027"/>
        <end position="2039"/>
    </location>
</feature>
<feature type="compositionally biased region" description="Basic and acidic residues" evidence="1">
    <location>
        <begin position="1720"/>
        <end position="1729"/>
    </location>
</feature>
<feature type="region of interest" description="Disordered" evidence="1">
    <location>
        <begin position="324"/>
        <end position="344"/>
    </location>
</feature>
<feature type="compositionally biased region" description="Low complexity" evidence="1">
    <location>
        <begin position="1356"/>
        <end position="1381"/>
    </location>
</feature>
<gene>
    <name evidence="2" type="ORF">N0V91_000090</name>
</gene>
<feature type="compositionally biased region" description="Basic and acidic residues" evidence="1">
    <location>
        <begin position="2009"/>
        <end position="2019"/>
    </location>
</feature>
<keyword evidence="3" id="KW-1185">Reference proteome</keyword>